<feature type="domain" description="Metalloprotease TldD/E N-terminal" evidence="1">
    <location>
        <begin position="23"/>
        <end position="84"/>
    </location>
</feature>
<evidence type="ECO:0000259" key="2">
    <source>
        <dbReference type="Pfam" id="PF19289"/>
    </source>
</evidence>
<reference evidence="4" key="1">
    <citation type="submission" date="2018-06" db="EMBL/GenBank/DDBJ databases">
        <authorList>
            <person name="Zhirakovskaya E."/>
        </authorList>
    </citation>
    <scope>NUCLEOTIDE SEQUENCE</scope>
</reference>
<dbReference type="Pfam" id="PF19290">
    <property type="entry name" value="PmbA_TldD_2nd"/>
    <property type="match status" value="1"/>
</dbReference>
<feature type="domain" description="Metalloprotease TldD/E C-terminal" evidence="2">
    <location>
        <begin position="223"/>
        <end position="446"/>
    </location>
</feature>
<feature type="domain" description="Metalloprotease TldD/E central" evidence="3">
    <location>
        <begin position="113"/>
        <end position="216"/>
    </location>
</feature>
<dbReference type="GO" id="GO:0005829">
    <property type="term" value="C:cytosol"/>
    <property type="evidence" value="ECO:0007669"/>
    <property type="project" value="TreeGrafter"/>
</dbReference>
<evidence type="ECO:0000313" key="4">
    <source>
        <dbReference type="EMBL" id="VAX28956.1"/>
    </source>
</evidence>
<gene>
    <name evidence="4" type="ORF">MNBD_NITROSPIRAE03-397</name>
</gene>
<dbReference type="InterPro" id="IPR002510">
    <property type="entry name" value="Metalloprtase-TldD/E_N"/>
</dbReference>
<dbReference type="Pfam" id="PF01523">
    <property type="entry name" value="PmbA_TldD_1st"/>
    <property type="match status" value="1"/>
</dbReference>
<proteinExistence type="predicted"/>
<dbReference type="InterPro" id="IPR036059">
    <property type="entry name" value="TldD/PmbA_sf"/>
</dbReference>
<evidence type="ECO:0000259" key="1">
    <source>
        <dbReference type="Pfam" id="PF01523"/>
    </source>
</evidence>
<protein>
    <submittedName>
        <fullName evidence="4">TldE protein, part of TldE/TldD proteolytic complex</fullName>
    </submittedName>
</protein>
<sequence length="446" mass="48235">MKIDTDLAEDILKKAIRNGAALAEVFMLSARSLSVEVKSREIDALETSMDFGYSLRVIKNQHLGFSYSTEPKDWQRVVDDAIESSLFTGEDPCLDIAKPAACPEIDTYDGAIAAISEEDAIDRVRQIEDAALRRDQRITKVRKASGSFAEAEILILNSRGLKAGYRATSASAQIMVVAEDGHDAQMGWGYESNRFLGGVDFEMAGREAADRALRLLRARKIKTGKGSVLLDSSVATEFLSVLASSFSSENVQKGKSLLIGRKGEQVVSEKINIVDNGLMKGAVGSRPFDAEGTPSLEKRLIREGRLMGYLYNIYTAGKDNTASTANAVRHGIHGVPVVGISNLYLEGASDKFIYGHDELTGQIDRGLLVTEAMGIHTANPITGEFSIGVTGLWIEKGEVKHPVKEAAISGNILEFFANIAGVSRNLRFYGKIGAPDILIEGVDISG</sequence>
<dbReference type="SUPFAM" id="SSF111283">
    <property type="entry name" value="Putative modulator of DNA gyrase, PmbA/TldD"/>
    <property type="match status" value="1"/>
</dbReference>
<dbReference type="PANTHER" id="PTHR43421">
    <property type="entry name" value="METALLOPROTEASE PMBA"/>
    <property type="match status" value="1"/>
</dbReference>
<accession>A0A3B1CEQ0</accession>
<organism evidence="4">
    <name type="scientific">hydrothermal vent metagenome</name>
    <dbReference type="NCBI Taxonomy" id="652676"/>
    <lineage>
        <taxon>unclassified sequences</taxon>
        <taxon>metagenomes</taxon>
        <taxon>ecological metagenomes</taxon>
    </lineage>
</organism>
<dbReference type="InterPro" id="IPR047657">
    <property type="entry name" value="PmbA"/>
</dbReference>
<dbReference type="InterPro" id="IPR045570">
    <property type="entry name" value="Metalloprtase-TldD/E_cen_dom"/>
</dbReference>
<dbReference type="EMBL" id="UOGI01000036">
    <property type="protein sequence ID" value="VAX28956.1"/>
    <property type="molecule type" value="Genomic_DNA"/>
</dbReference>
<dbReference type="InterPro" id="IPR035068">
    <property type="entry name" value="TldD/PmbA_N"/>
</dbReference>
<evidence type="ECO:0000259" key="3">
    <source>
        <dbReference type="Pfam" id="PF19290"/>
    </source>
</evidence>
<dbReference type="AlphaFoldDB" id="A0A3B1CEQ0"/>
<dbReference type="PANTHER" id="PTHR43421:SF1">
    <property type="entry name" value="METALLOPROTEASE PMBA"/>
    <property type="match status" value="1"/>
</dbReference>
<dbReference type="InterPro" id="IPR045569">
    <property type="entry name" value="Metalloprtase-TldD/E_C"/>
</dbReference>
<dbReference type="GO" id="GO:0008237">
    <property type="term" value="F:metallopeptidase activity"/>
    <property type="evidence" value="ECO:0007669"/>
    <property type="project" value="InterPro"/>
</dbReference>
<name>A0A3B1CEQ0_9ZZZZ</name>
<dbReference type="Gene3D" id="3.30.2290.10">
    <property type="entry name" value="PmbA/TldD superfamily"/>
    <property type="match status" value="1"/>
</dbReference>
<dbReference type="Pfam" id="PF19289">
    <property type="entry name" value="PmbA_TldD_3rd"/>
    <property type="match status" value="1"/>
</dbReference>
<dbReference type="GO" id="GO:0006508">
    <property type="term" value="P:proteolysis"/>
    <property type="evidence" value="ECO:0007669"/>
    <property type="project" value="InterPro"/>
</dbReference>